<dbReference type="PANTHER" id="PTHR22838:SF4">
    <property type="entry name" value="WD REPEAT-CONTAINING PROTEIN 13"/>
    <property type="match status" value="1"/>
</dbReference>
<dbReference type="Gene3D" id="2.130.10.10">
    <property type="entry name" value="YVTN repeat-like/Quinoprotein amine dehydrogenase"/>
    <property type="match status" value="2"/>
</dbReference>
<evidence type="ECO:0000256" key="1">
    <source>
        <dbReference type="ARBA" id="ARBA00022574"/>
    </source>
</evidence>
<dbReference type="InterPro" id="IPR015943">
    <property type="entry name" value="WD40/YVTN_repeat-like_dom_sf"/>
</dbReference>
<evidence type="ECO:0000256" key="2">
    <source>
        <dbReference type="ARBA" id="ARBA00022737"/>
    </source>
</evidence>
<protein>
    <recommendedName>
        <fullName evidence="6">WD repeat-containing protein 13</fullName>
    </recommendedName>
</protein>
<gene>
    <name evidence="4" type="ORF">PHAECO_LOCUS9233</name>
</gene>
<reference evidence="4" key="1">
    <citation type="submission" date="2022-01" db="EMBL/GenBank/DDBJ databases">
        <authorList>
            <person name="King R."/>
        </authorList>
    </citation>
    <scope>NUCLEOTIDE SEQUENCE</scope>
</reference>
<dbReference type="OrthoDB" id="1932312at2759"/>
<dbReference type="InterPro" id="IPR051350">
    <property type="entry name" value="WD_repeat-ST_regulator"/>
</dbReference>
<keyword evidence="2" id="KW-0677">Repeat</keyword>
<keyword evidence="5" id="KW-1185">Reference proteome</keyword>
<dbReference type="InterPro" id="IPR001680">
    <property type="entry name" value="WD40_rpt"/>
</dbReference>
<evidence type="ECO:0000313" key="4">
    <source>
        <dbReference type="EMBL" id="CAH1170020.1"/>
    </source>
</evidence>
<dbReference type="PROSITE" id="PS50082">
    <property type="entry name" value="WD_REPEATS_2"/>
    <property type="match status" value="2"/>
</dbReference>
<dbReference type="PANTHER" id="PTHR22838">
    <property type="entry name" value="WD REPEAT PROTEIN 26-RELATED"/>
    <property type="match status" value="1"/>
</dbReference>
<dbReference type="PROSITE" id="PS50294">
    <property type="entry name" value="WD_REPEATS_REGION"/>
    <property type="match status" value="2"/>
</dbReference>
<evidence type="ECO:0008006" key="6">
    <source>
        <dbReference type="Google" id="ProtNLM"/>
    </source>
</evidence>
<organism evidence="4 5">
    <name type="scientific">Phaedon cochleariae</name>
    <name type="common">Mustard beetle</name>
    <dbReference type="NCBI Taxonomy" id="80249"/>
    <lineage>
        <taxon>Eukaryota</taxon>
        <taxon>Metazoa</taxon>
        <taxon>Ecdysozoa</taxon>
        <taxon>Arthropoda</taxon>
        <taxon>Hexapoda</taxon>
        <taxon>Insecta</taxon>
        <taxon>Pterygota</taxon>
        <taxon>Neoptera</taxon>
        <taxon>Endopterygota</taxon>
        <taxon>Coleoptera</taxon>
        <taxon>Polyphaga</taxon>
        <taxon>Cucujiformia</taxon>
        <taxon>Chrysomeloidea</taxon>
        <taxon>Chrysomelidae</taxon>
        <taxon>Chrysomelinae</taxon>
        <taxon>Chrysomelini</taxon>
        <taxon>Phaedon</taxon>
    </lineage>
</organism>
<dbReference type="Pfam" id="PF00400">
    <property type="entry name" value="WD40"/>
    <property type="match status" value="3"/>
</dbReference>
<dbReference type="GO" id="GO:0005634">
    <property type="term" value="C:nucleus"/>
    <property type="evidence" value="ECO:0007669"/>
    <property type="project" value="TreeGrafter"/>
</dbReference>
<dbReference type="InterPro" id="IPR036322">
    <property type="entry name" value="WD40_repeat_dom_sf"/>
</dbReference>
<dbReference type="AlphaFoldDB" id="A0A9P0DM48"/>
<evidence type="ECO:0000313" key="5">
    <source>
        <dbReference type="Proteomes" id="UP001153737"/>
    </source>
</evidence>
<dbReference type="EMBL" id="OU896711">
    <property type="protein sequence ID" value="CAH1170020.1"/>
    <property type="molecule type" value="Genomic_DNA"/>
</dbReference>
<dbReference type="SUPFAM" id="SSF50978">
    <property type="entry name" value="WD40 repeat-like"/>
    <property type="match status" value="1"/>
</dbReference>
<dbReference type="GO" id="GO:1990841">
    <property type="term" value="F:promoter-specific chromatin binding"/>
    <property type="evidence" value="ECO:0007669"/>
    <property type="project" value="TreeGrafter"/>
</dbReference>
<reference evidence="4" key="2">
    <citation type="submission" date="2022-10" db="EMBL/GenBank/DDBJ databases">
        <authorList>
            <consortium name="ENA_rothamsted_submissions"/>
            <consortium name="culmorum"/>
            <person name="King R."/>
        </authorList>
    </citation>
    <scope>NUCLEOTIDE SEQUENCE</scope>
</reference>
<feature type="repeat" description="WD" evidence="3">
    <location>
        <begin position="415"/>
        <end position="452"/>
    </location>
</feature>
<dbReference type="SMART" id="SM00320">
    <property type="entry name" value="WD40"/>
    <property type="match status" value="6"/>
</dbReference>
<keyword evidence="1 3" id="KW-0853">WD repeat</keyword>
<sequence length="452" mass="50319">MMASTTTALQQQVFALDARYNAYRVPLSPNFRTLYIRRRNQLLRDTTRPTDRWKNYLRLRSVLLQQRYGITKSDNASSSSLNSSFKSLTLNDSNVPMQSPLGSVVPTKEAEASRAMVGGTTISENYAFVGVQHIFDQHSEAVTMIKFANNNRSLLCCSSLDKTLSVCDVTSNPPAVLAILKGHTKAVTGFDWSLDNDLIVSSSLDGSVKVWKMNDFSCLRTIHDPNSFQMLCCLFQPSNNNLILTGSTKGDLRIANVSTGRFLKNFCRVGGTILSIASDTNGRVFWTGNDKGEIISVYCELNGCLTKLRKMNLPMSCLVTSLSYRVWISREARNPLLLVNATDNSMYLFSIMDPEGTLRLKRKFQNIHRKYIVRSTFCPIMSFRQGACVVTGSEDGSIYFIDIERVGKKSVLNTLQGHSSAVLGISFNYDESLLATSDLMGLVIIWKKGNAS</sequence>
<accession>A0A9P0DM48</accession>
<proteinExistence type="predicted"/>
<evidence type="ECO:0000256" key="3">
    <source>
        <dbReference type="PROSITE-ProRule" id="PRU00221"/>
    </source>
</evidence>
<dbReference type="Proteomes" id="UP001153737">
    <property type="component" value="Chromosome 5"/>
</dbReference>
<name>A0A9P0DM48_PHACE</name>
<feature type="repeat" description="WD" evidence="3">
    <location>
        <begin position="180"/>
        <end position="221"/>
    </location>
</feature>